<dbReference type="EC" id="2.7.13.3" evidence="2"/>
<evidence type="ECO:0000256" key="2">
    <source>
        <dbReference type="ARBA" id="ARBA00012438"/>
    </source>
</evidence>
<evidence type="ECO:0000256" key="8">
    <source>
        <dbReference type="ARBA" id="ARBA00023012"/>
    </source>
</evidence>
<protein>
    <recommendedName>
        <fullName evidence="2">histidine kinase</fullName>
        <ecNumber evidence="2">2.7.13.3</ecNumber>
    </recommendedName>
</protein>
<dbReference type="Pfam" id="PF07730">
    <property type="entry name" value="HisKA_3"/>
    <property type="match status" value="1"/>
</dbReference>
<dbReference type="InterPro" id="IPR055558">
    <property type="entry name" value="DUF7134"/>
</dbReference>
<accession>A0A1R4GAS4</accession>
<keyword evidence="3" id="KW-0597">Phosphoprotein</keyword>
<dbReference type="PANTHER" id="PTHR24421">
    <property type="entry name" value="NITRATE/NITRITE SENSOR PROTEIN NARX-RELATED"/>
    <property type="match status" value="1"/>
</dbReference>
<sequence>MTPHRTLDVWIRNHPGKVDGALAIGLWLLLTLSAFLLGGFSGQHRVLEFIIGSLQVLPLIWRRSHLLLSSAVVVLGCLAQVILLQTFLPSQLTVPIVVFSLAKYGKRWASYAGLGAGMLGAILATLRFGNPTGQAIGLHMLPSLVGLALIVLVAWTFGDLARTRRLAMQALSDRASRLEIERQQERDLAASDERGRIAREMHDIVAHSLSVIITQADGARYASEHDPEVARETLGTISETGRKSLREMRRLLGVLRGDEQASTRPLPTLADIDWLLDETRTAGLEVTSTLSGSPRRELPPGAELTAYRAIQEALTNTIKHAGPAASSEVHLEWTSTGLEVEVTDDGRGAAATEENIGARQGLIGMAERVALYDGRIETGPRSTGGFSARIFIPYTED</sequence>
<dbReference type="EMBL" id="FUHW01000032">
    <property type="protein sequence ID" value="SJM65350.1"/>
    <property type="molecule type" value="Genomic_DNA"/>
</dbReference>
<comment type="catalytic activity">
    <reaction evidence="1">
        <text>ATP + protein L-histidine = ADP + protein N-phospho-L-histidine.</text>
        <dbReference type="EC" id="2.7.13.3"/>
    </reaction>
</comment>
<feature type="transmembrane region" description="Helical" evidence="9">
    <location>
        <begin position="66"/>
        <end position="88"/>
    </location>
</feature>
<evidence type="ECO:0000256" key="3">
    <source>
        <dbReference type="ARBA" id="ARBA00022553"/>
    </source>
</evidence>
<feature type="domain" description="Signal transduction histidine kinase subgroup 3 dimerisation and phosphoacceptor" evidence="11">
    <location>
        <begin position="193"/>
        <end position="258"/>
    </location>
</feature>
<evidence type="ECO:0000259" key="10">
    <source>
        <dbReference type="Pfam" id="PF02518"/>
    </source>
</evidence>
<keyword evidence="14" id="KW-1185">Reference proteome</keyword>
<proteinExistence type="predicted"/>
<feature type="domain" description="DUF7134" evidence="12">
    <location>
        <begin position="8"/>
        <end position="165"/>
    </location>
</feature>
<evidence type="ECO:0000259" key="12">
    <source>
        <dbReference type="Pfam" id="PF23539"/>
    </source>
</evidence>
<dbReference type="AlphaFoldDB" id="A0A1R4GAS4"/>
<dbReference type="GO" id="GO:0005524">
    <property type="term" value="F:ATP binding"/>
    <property type="evidence" value="ECO:0007669"/>
    <property type="project" value="UniProtKB-KW"/>
</dbReference>
<name>A0A1R4GAS4_9MICC</name>
<reference evidence="13 14" key="1">
    <citation type="submission" date="2017-02" db="EMBL/GenBank/DDBJ databases">
        <authorList>
            <person name="Peterson S.W."/>
        </authorList>
    </citation>
    <scope>NUCLEOTIDE SEQUENCE [LARGE SCALE GENOMIC DNA]</scope>
    <source>
        <strain evidence="13 14">B Ar 00.02</strain>
    </source>
</reference>
<dbReference type="Gene3D" id="3.30.565.10">
    <property type="entry name" value="Histidine kinase-like ATPase, C-terminal domain"/>
    <property type="match status" value="1"/>
</dbReference>
<evidence type="ECO:0000256" key="9">
    <source>
        <dbReference type="SAM" id="Phobius"/>
    </source>
</evidence>
<keyword evidence="8" id="KW-0902">Two-component regulatory system</keyword>
<dbReference type="Gene3D" id="1.20.5.1930">
    <property type="match status" value="1"/>
</dbReference>
<evidence type="ECO:0000259" key="11">
    <source>
        <dbReference type="Pfam" id="PF07730"/>
    </source>
</evidence>
<dbReference type="GO" id="GO:0016020">
    <property type="term" value="C:membrane"/>
    <property type="evidence" value="ECO:0007669"/>
    <property type="project" value="InterPro"/>
</dbReference>
<feature type="transmembrane region" description="Helical" evidence="9">
    <location>
        <begin position="108"/>
        <end position="126"/>
    </location>
</feature>
<dbReference type="PANTHER" id="PTHR24421:SF10">
    <property type="entry name" value="NITRATE_NITRITE SENSOR PROTEIN NARQ"/>
    <property type="match status" value="1"/>
</dbReference>
<keyword evidence="9" id="KW-0812">Transmembrane</keyword>
<dbReference type="InterPro" id="IPR036890">
    <property type="entry name" value="HATPase_C_sf"/>
</dbReference>
<dbReference type="RefSeq" id="WP_086998624.1">
    <property type="nucleotide sequence ID" value="NZ_FUHW01000032.1"/>
</dbReference>
<gene>
    <name evidence="13" type="ORF">FM101_09215</name>
</gene>
<feature type="transmembrane region" description="Helical" evidence="9">
    <location>
        <begin position="138"/>
        <end position="158"/>
    </location>
</feature>
<feature type="domain" description="Histidine kinase/HSP90-like ATPase" evidence="10">
    <location>
        <begin position="303"/>
        <end position="395"/>
    </location>
</feature>
<evidence type="ECO:0000256" key="5">
    <source>
        <dbReference type="ARBA" id="ARBA00022741"/>
    </source>
</evidence>
<dbReference type="GO" id="GO:0000155">
    <property type="term" value="F:phosphorelay sensor kinase activity"/>
    <property type="evidence" value="ECO:0007669"/>
    <property type="project" value="InterPro"/>
</dbReference>
<dbReference type="Proteomes" id="UP000195913">
    <property type="component" value="Unassembled WGS sequence"/>
</dbReference>
<keyword evidence="7" id="KW-0067">ATP-binding</keyword>
<keyword evidence="9" id="KW-1133">Transmembrane helix</keyword>
<evidence type="ECO:0000313" key="14">
    <source>
        <dbReference type="Proteomes" id="UP000195913"/>
    </source>
</evidence>
<keyword evidence="6 13" id="KW-0418">Kinase</keyword>
<feature type="transmembrane region" description="Helical" evidence="9">
    <location>
        <begin position="20"/>
        <end position="40"/>
    </location>
</feature>
<keyword evidence="9" id="KW-0472">Membrane</keyword>
<dbReference type="InterPro" id="IPR011712">
    <property type="entry name" value="Sig_transdc_His_kin_sub3_dim/P"/>
</dbReference>
<dbReference type="CDD" id="cd16917">
    <property type="entry name" value="HATPase_UhpB-NarQ-NarX-like"/>
    <property type="match status" value="1"/>
</dbReference>
<dbReference type="Pfam" id="PF02518">
    <property type="entry name" value="HATPase_c"/>
    <property type="match status" value="1"/>
</dbReference>
<dbReference type="SUPFAM" id="SSF55874">
    <property type="entry name" value="ATPase domain of HSP90 chaperone/DNA topoisomerase II/histidine kinase"/>
    <property type="match status" value="1"/>
</dbReference>
<evidence type="ECO:0000313" key="13">
    <source>
        <dbReference type="EMBL" id="SJM65350.1"/>
    </source>
</evidence>
<keyword evidence="4" id="KW-0808">Transferase</keyword>
<organism evidence="13 14">
    <name type="scientific">Arthrobacter rhombi</name>
    <dbReference type="NCBI Taxonomy" id="71253"/>
    <lineage>
        <taxon>Bacteria</taxon>
        <taxon>Bacillati</taxon>
        <taxon>Actinomycetota</taxon>
        <taxon>Actinomycetes</taxon>
        <taxon>Micrococcales</taxon>
        <taxon>Micrococcaceae</taxon>
        <taxon>Arthrobacter</taxon>
    </lineage>
</organism>
<evidence type="ECO:0000256" key="6">
    <source>
        <dbReference type="ARBA" id="ARBA00022777"/>
    </source>
</evidence>
<dbReference type="Pfam" id="PF23539">
    <property type="entry name" value="DUF7134"/>
    <property type="match status" value="1"/>
</dbReference>
<evidence type="ECO:0000256" key="4">
    <source>
        <dbReference type="ARBA" id="ARBA00022679"/>
    </source>
</evidence>
<keyword evidence="5" id="KW-0547">Nucleotide-binding</keyword>
<dbReference type="InterPro" id="IPR050482">
    <property type="entry name" value="Sensor_HK_TwoCompSys"/>
</dbReference>
<evidence type="ECO:0000256" key="7">
    <source>
        <dbReference type="ARBA" id="ARBA00022840"/>
    </source>
</evidence>
<evidence type="ECO:0000256" key="1">
    <source>
        <dbReference type="ARBA" id="ARBA00000085"/>
    </source>
</evidence>
<dbReference type="InterPro" id="IPR003594">
    <property type="entry name" value="HATPase_dom"/>
</dbReference>
<dbReference type="GO" id="GO:0046983">
    <property type="term" value="F:protein dimerization activity"/>
    <property type="evidence" value="ECO:0007669"/>
    <property type="project" value="InterPro"/>
</dbReference>